<protein>
    <submittedName>
        <fullName evidence="1">Uncharacterized protein</fullName>
    </submittedName>
</protein>
<reference evidence="1 2" key="1">
    <citation type="journal article" date="2012" name="J. Bacteriol.">
        <title>Genome Sequence of the Protease-Producing Bacterium Rheinheimera nanhaiensis E407-8T, Isolated from Deep-Sea Sediment of the South China Sea.</title>
        <authorList>
            <person name="Zhang X.-Y."/>
            <person name="Zhang Y.-J."/>
            <person name="Qin Q.-L."/>
            <person name="Xie B.-B."/>
            <person name="Chen X.-L."/>
            <person name="Zhou B.-C."/>
            <person name="Zhang Y.-Z."/>
        </authorList>
    </citation>
    <scope>NUCLEOTIDE SEQUENCE [LARGE SCALE GENOMIC DNA]</scope>
    <source>
        <strain evidence="1 2">E407-8</strain>
    </source>
</reference>
<comment type="caution">
    <text evidence="1">The sequence shown here is derived from an EMBL/GenBank/DDBJ whole genome shotgun (WGS) entry which is preliminary data.</text>
</comment>
<evidence type="ECO:0000313" key="2">
    <source>
        <dbReference type="Proteomes" id="UP000004374"/>
    </source>
</evidence>
<dbReference type="EMBL" id="BAFK01000026">
    <property type="protein sequence ID" value="GAB60351.1"/>
    <property type="molecule type" value="Genomic_DNA"/>
</dbReference>
<sequence>MTAVNDKENSTTSNGRRKFLLRAGLGSLPVLLTLKSKAAWGTSTLNCSLSETASQMQSVQPDKFEQCKFSFDSHGSAKLYFEANKLGAAGGKGAYFYKKKSVPLSKWLKEWQGIDIYQDTPFNAVFGSGYNGTLKQAVNQGGDYALIRNIASAFLHALYYQSEQFSTNMPSPDEIVNAYIGAVTPAQKAQLAALLSYYIDGYTG</sequence>
<dbReference type="AlphaFoldDB" id="I1E223"/>
<dbReference type="RefSeq" id="WP_008223833.1">
    <property type="nucleotide sequence ID" value="NZ_BAFK01000026.1"/>
</dbReference>
<dbReference type="OrthoDB" id="5766156at2"/>
<keyword evidence="2" id="KW-1185">Reference proteome</keyword>
<dbReference type="STRING" id="562729.RNAN_3373"/>
<proteinExistence type="predicted"/>
<organism evidence="1 2">
    <name type="scientific">Rheinheimera nanhaiensis E407-8</name>
    <dbReference type="NCBI Taxonomy" id="562729"/>
    <lineage>
        <taxon>Bacteria</taxon>
        <taxon>Pseudomonadati</taxon>
        <taxon>Pseudomonadota</taxon>
        <taxon>Gammaproteobacteria</taxon>
        <taxon>Chromatiales</taxon>
        <taxon>Chromatiaceae</taxon>
        <taxon>Rheinheimera</taxon>
    </lineage>
</organism>
<dbReference type="Proteomes" id="UP000004374">
    <property type="component" value="Unassembled WGS sequence"/>
</dbReference>
<gene>
    <name evidence="1" type="ORF">RNAN_3373</name>
</gene>
<name>I1E223_9GAMM</name>
<accession>I1E223</accession>
<evidence type="ECO:0000313" key="1">
    <source>
        <dbReference type="EMBL" id="GAB60351.1"/>
    </source>
</evidence>